<evidence type="ECO:0000256" key="2">
    <source>
        <dbReference type="ARBA" id="ARBA00005870"/>
    </source>
</evidence>
<dbReference type="Proteomes" id="UP000009168">
    <property type="component" value="Unassembled WGS sequence"/>
</dbReference>
<feature type="compositionally biased region" description="Basic and acidic residues" evidence="8">
    <location>
        <begin position="716"/>
        <end position="731"/>
    </location>
</feature>
<dbReference type="Gene3D" id="2.40.30.10">
    <property type="entry name" value="Translation factors"/>
    <property type="match status" value="1"/>
</dbReference>
<dbReference type="Gene3D" id="3.30.70.240">
    <property type="match status" value="1"/>
</dbReference>
<dbReference type="FunFam" id="3.30.70.870:FF:000001">
    <property type="entry name" value="Elongation factor G"/>
    <property type="match status" value="1"/>
</dbReference>
<feature type="region of interest" description="Disordered" evidence="8">
    <location>
        <begin position="716"/>
        <end position="743"/>
    </location>
</feature>
<dbReference type="Gene3D" id="3.30.70.870">
    <property type="entry name" value="Elongation Factor G (Translational Gtpase), domain 3"/>
    <property type="match status" value="1"/>
</dbReference>
<evidence type="ECO:0000313" key="11">
    <source>
        <dbReference type="Proteomes" id="UP000009168"/>
    </source>
</evidence>
<dbReference type="eggNOG" id="KOG0465">
    <property type="taxonomic scope" value="Eukaryota"/>
</dbReference>
<keyword evidence="4 7" id="KW-0251">Elongation factor</keyword>
<dbReference type="InterPro" id="IPR009000">
    <property type="entry name" value="Transl_B-barrel_sf"/>
</dbReference>
<dbReference type="SUPFAM" id="SSF54211">
    <property type="entry name" value="Ribosomal protein S5 domain 2-like"/>
    <property type="match status" value="1"/>
</dbReference>
<dbReference type="Gene3D" id="3.30.230.10">
    <property type="match status" value="1"/>
</dbReference>
<dbReference type="PROSITE" id="PS51722">
    <property type="entry name" value="G_TR_2"/>
    <property type="match status" value="1"/>
</dbReference>
<dbReference type="InterPro" id="IPR041095">
    <property type="entry name" value="EFG_II"/>
</dbReference>
<evidence type="ECO:0000256" key="5">
    <source>
        <dbReference type="ARBA" id="ARBA00022917"/>
    </source>
</evidence>
<evidence type="ECO:0000256" key="6">
    <source>
        <dbReference type="ARBA" id="ARBA00023134"/>
    </source>
</evidence>
<dbReference type="SMART" id="SM00889">
    <property type="entry name" value="EFG_IV"/>
    <property type="match status" value="1"/>
</dbReference>
<feature type="binding site" evidence="7">
    <location>
        <begin position="50"/>
        <end position="57"/>
    </location>
    <ligand>
        <name>GTP</name>
        <dbReference type="ChEBI" id="CHEBI:37565"/>
    </ligand>
</feature>
<keyword evidence="7" id="KW-0496">Mitochondrion</keyword>
<evidence type="ECO:0000256" key="8">
    <source>
        <dbReference type="SAM" id="MobiDB-lite"/>
    </source>
</evidence>
<dbReference type="InterPro" id="IPR047872">
    <property type="entry name" value="EFG_IV"/>
</dbReference>
<dbReference type="NCBIfam" id="TIGR00231">
    <property type="entry name" value="small_GTP"/>
    <property type="match status" value="1"/>
</dbReference>
<sequence>MFGRLFAHQSKLIGAAQKYQHSNIQFANKFNALSFNPYYNFCLRNIGISAHIDSGKTTFTERVLFYAGKINAIHDVKGTDGVGATMDFMDLEREKGITIQSAATHLKWGNTSINVIDTPGHVDFTIEVERALRVLDGGVLLLCGVAGVQPQTLTVFKQMVRYQVPRIIFINKLDRMGANPWAAIDSVRKRLNIHAAAVQIPIGIDQSLKGLVDIVEMKAIIFEGESGEILNVQDVPANLIELAKEKRHELIEVLAEIDHQIEEKYLAEEELTAEEIKAAIRRQTIALKFSPVFMGSAFKNKGVQLALDGVRDYLPKPDERKNVGFLQKEDTQAEEKIEFIPDPKLPFVGYAFKLEESKFGQLTYVRVYQGKLKRGDNVYNTTVKKRMKISRMIKMHANQMEEINEAGPGEIFAIFGVECATGDTLCEGDMSYTARCSSMHVPAPVVNLSIKPKDNKSSAKFNKALKKFSREDPTFRVSIDKESEEIVISGMGELHLQIYAERMRREFDVDVILGNPTVNYRETITQKAHFDYLHKKQSGGAGQFARVIGFVEPMVNPEDPQDFSCQFVNKVIGTNVPNEYVTACEKSFYDVIDKGPQTGYPVVNMKFVLEDGQTHVVDSSSNAFMIATKYAFNKAFNDAGPVILEPFMNVEVTCAAAEYQSVMAAISKRRGLITNTESRGDIFILNADCPLSQMFGFATELRGLTSGQGEFSMEYKSHEPIDPSQAEEVKKQYQIRRKDKGQD</sequence>
<dbReference type="Pfam" id="PF00009">
    <property type="entry name" value="GTP_EFTU"/>
    <property type="match status" value="1"/>
</dbReference>
<comment type="similarity">
    <text evidence="2">Belongs to the TRAFAC class translation factor GTPase superfamily. Classic translation factor GTPase family. EF-G/EF-2 subfamily.</text>
</comment>
<comment type="similarity">
    <text evidence="7">Belongs to the GTP-binding elongation factor family. EF-G/EF-2 subfamily.</text>
</comment>
<evidence type="ECO:0000259" key="9">
    <source>
        <dbReference type="PROSITE" id="PS51722"/>
    </source>
</evidence>
<dbReference type="NCBIfam" id="NF009381">
    <property type="entry name" value="PRK12740.1-5"/>
    <property type="match status" value="1"/>
</dbReference>
<dbReference type="Pfam" id="PF22042">
    <property type="entry name" value="EF-G_D2"/>
    <property type="match status" value="1"/>
</dbReference>
<dbReference type="CDD" id="cd16262">
    <property type="entry name" value="EFG_III"/>
    <property type="match status" value="1"/>
</dbReference>
<dbReference type="GO" id="GO:0005525">
    <property type="term" value="F:GTP binding"/>
    <property type="evidence" value="ECO:0007669"/>
    <property type="project" value="UniProtKB-UniRule"/>
</dbReference>
<dbReference type="FunFam" id="2.40.30.10:FF:000022">
    <property type="entry name" value="Elongation factor G, mitochondrial"/>
    <property type="match status" value="1"/>
</dbReference>
<accession>Q22AK9</accession>
<dbReference type="AlphaFoldDB" id="Q22AK9"/>
<keyword evidence="11" id="KW-1185">Reference proteome</keyword>
<dbReference type="HAMAP" id="MF_00054_B">
    <property type="entry name" value="EF_G_EF_2_B"/>
    <property type="match status" value="1"/>
</dbReference>
<protein>
    <recommendedName>
        <fullName evidence="7">Elongation factor G, mitochondrial</fullName>
        <shortName evidence="7">EF-Gmt</shortName>
    </recommendedName>
    <alternativeName>
        <fullName evidence="7">Elongation factor G 1, mitochondrial</fullName>
        <shortName evidence="7">mEF-G 1</shortName>
    </alternativeName>
    <alternativeName>
        <fullName evidence="7">Elongation factor G1</fullName>
    </alternativeName>
</protein>
<dbReference type="GO" id="GO:0070125">
    <property type="term" value="P:mitochondrial translational elongation"/>
    <property type="evidence" value="ECO:0007669"/>
    <property type="project" value="UniProtKB-UniRule"/>
</dbReference>
<dbReference type="GO" id="GO:0005739">
    <property type="term" value="C:mitochondrion"/>
    <property type="evidence" value="ECO:0007669"/>
    <property type="project" value="UniProtKB-SubCell"/>
</dbReference>
<dbReference type="OrthoDB" id="198619at2759"/>
<dbReference type="HOGENOM" id="CLU_002794_4_1_1"/>
<dbReference type="RefSeq" id="XP_001029970.2">
    <property type="nucleotide sequence ID" value="XM_001029970.2"/>
</dbReference>
<dbReference type="PANTHER" id="PTHR43636">
    <property type="entry name" value="ELONGATION FACTOR G, MITOCHONDRIAL"/>
    <property type="match status" value="1"/>
</dbReference>
<evidence type="ECO:0000256" key="3">
    <source>
        <dbReference type="ARBA" id="ARBA00022741"/>
    </source>
</evidence>
<proteinExistence type="inferred from homology"/>
<dbReference type="InterPro" id="IPR035649">
    <property type="entry name" value="EFG_V"/>
</dbReference>
<keyword evidence="3 7" id="KW-0547">Nucleotide-binding</keyword>
<comment type="function">
    <text evidence="7">Mitochondrial GTPase that catalyzes the GTP-dependent ribosomal translocation step during translation elongation. During this step, the ribosome changes from the pre-translocational (PRE) to the post-translocational (POST) state as the newly formed A-site-bound peptidyl-tRNA and P-site-bound deacylated tRNA move to the P and E sites, respectively. Catalyzes the coordinated movement of the two tRNA molecules, the mRNA and conformational changes in the ribosome.</text>
</comment>
<dbReference type="InParanoid" id="Q22AK9"/>
<dbReference type="EMBL" id="GG662677">
    <property type="protein sequence ID" value="EAR82307.2"/>
    <property type="molecule type" value="Genomic_DNA"/>
</dbReference>
<dbReference type="InterPro" id="IPR000795">
    <property type="entry name" value="T_Tr_GTP-bd_dom"/>
</dbReference>
<dbReference type="SMART" id="SM00838">
    <property type="entry name" value="EFG_C"/>
    <property type="match status" value="1"/>
</dbReference>
<dbReference type="FunFam" id="3.30.70.240:FF:000001">
    <property type="entry name" value="Elongation factor G"/>
    <property type="match status" value="1"/>
</dbReference>
<dbReference type="GeneID" id="7833720"/>
<organism evidence="10 11">
    <name type="scientific">Tetrahymena thermophila (strain SB210)</name>
    <dbReference type="NCBI Taxonomy" id="312017"/>
    <lineage>
        <taxon>Eukaryota</taxon>
        <taxon>Sar</taxon>
        <taxon>Alveolata</taxon>
        <taxon>Ciliophora</taxon>
        <taxon>Intramacronucleata</taxon>
        <taxon>Oligohymenophorea</taxon>
        <taxon>Hymenostomatida</taxon>
        <taxon>Tetrahymenina</taxon>
        <taxon>Tetrahymenidae</taxon>
        <taxon>Tetrahymena</taxon>
    </lineage>
</organism>
<evidence type="ECO:0000256" key="1">
    <source>
        <dbReference type="ARBA" id="ARBA00004173"/>
    </source>
</evidence>
<dbReference type="InterPro" id="IPR053905">
    <property type="entry name" value="EF-G-like_DII"/>
</dbReference>
<dbReference type="FunCoup" id="Q22AK9">
    <property type="interactions" value="441"/>
</dbReference>
<dbReference type="CDD" id="cd03713">
    <property type="entry name" value="EFG_mtEFG_C"/>
    <property type="match status" value="1"/>
</dbReference>
<dbReference type="InterPro" id="IPR004540">
    <property type="entry name" value="Transl_elong_EFG/EF2"/>
</dbReference>
<dbReference type="FunFam" id="3.30.230.10:FF:000003">
    <property type="entry name" value="Elongation factor G"/>
    <property type="match status" value="1"/>
</dbReference>
<dbReference type="InterPro" id="IPR035647">
    <property type="entry name" value="EFG_III/V"/>
</dbReference>
<dbReference type="PROSITE" id="PS00301">
    <property type="entry name" value="G_TR_1"/>
    <property type="match status" value="1"/>
</dbReference>
<dbReference type="CDD" id="cd01886">
    <property type="entry name" value="EF-G"/>
    <property type="match status" value="1"/>
</dbReference>
<dbReference type="Gene3D" id="3.40.50.300">
    <property type="entry name" value="P-loop containing nucleotide triphosphate hydrolases"/>
    <property type="match status" value="1"/>
</dbReference>
<dbReference type="SUPFAM" id="SSF52540">
    <property type="entry name" value="P-loop containing nucleoside triphosphate hydrolases"/>
    <property type="match status" value="1"/>
</dbReference>
<comment type="subcellular location">
    <subcellularLocation>
        <location evidence="1 7">Mitochondrion</location>
    </subcellularLocation>
</comment>
<evidence type="ECO:0000313" key="10">
    <source>
        <dbReference type="EMBL" id="EAR82307.2"/>
    </source>
</evidence>
<dbReference type="KEGG" id="tet:TTHERM_01194660"/>
<keyword evidence="5 7" id="KW-0648">Protein biosynthesis</keyword>
<gene>
    <name evidence="10" type="ORF">TTHERM_01194660</name>
</gene>
<dbReference type="CDD" id="cd04091">
    <property type="entry name" value="mtEFG1_II_like"/>
    <property type="match status" value="1"/>
</dbReference>
<dbReference type="CDD" id="cd01434">
    <property type="entry name" value="EFG_mtEFG1_IV"/>
    <property type="match status" value="1"/>
</dbReference>
<dbReference type="Pfam" id="PF14492">
    <property type="entry name" value="EFG_III"/>
    <property type="match status" value="1"/>
</dbReference>
<dbReference type="PRINTS" id="PR00315">
    <property type="entry name" value="ELONGATNFCT"/>
</dbReference>
<dbReference type="InterPro" id="IPR005517">
    <property type="entry name" value="Transl_elong_EFG/EF2_IV"/>
</dbReference>
<dbReference type="UniPathway" id="UPA00345"/>
<dbReference type="NCBIfam" id="TIGR00484">
    <property type="entry name" value="EF-G"/>
    <property type="match status" value="1"/>
</dbReference>
<feature type="binding site" evidence="7">
    <location>
        <begin position="117"/>
        <end position="121"/>
    </location>
    <ligand>
        <name>GTP</name>
        <dbReference type="ChEBI" id="CHEBI:37565"/>
    </ligand>
</feature>
<dbReference type="InterPro" id="IPR005225">
    <property type="entry name" value="Small_GTP-bd"/>
</dbReference>
<feature type="domain" description="Tr-type G" evidence="9">
    <location>
        <begin position="41"/>
        <end position="318"/>
    </location>
</feature>
<dbReference type="GO" id="GO:0003924">
    <property type="term" value="F:GTPase activity"/>
    <property type="evidence" value="ECO:0007669"/>
    <property type="project" value="UniProtKB-UniRule"/>
</dbReference>
<dbReference type="InterPro" id="IPR009022">
    <property type="entry name" value="EFG_III"/>
</dbReference>
<dbReference type="FunFam" id="3.40.50.300:FF:000029">
    <property type="entry name" value="Elongation factor G"/>
    <property type="match status" value="1"/>
</dbReference>
<dbReference type="GO" id="GO:0003746">
    <property type="term" value="F:translation elongation factor activity"/>
    <property type="evidence" value="ECO:0007669"/>
    <property type="project" value="UniProtKB-UniRule"/>
</dbReference>
<dbReference type="STRING" id="312017.Q22AK9"/>
<comment type="pathway">
    <text evidence="7">Protein biosynthesis; polypeptide chain elongation.</text>
</comment>
<dbReference type="SUPFAM" id="SSF54980">
    <property type="entry name" value="EF-G C-terminal domain-like"/>
    <property type="match status" value="2"/>
</dbReference>
<dbReference type="PANTHER" id="PTHR43636:SF2">
    <property type="entry name" value="ELONGATION FACTOR G, MITOCHONDRIAL"/>
    <property type="match status" value="1"/>
</dbReference>
<dbReference type="InterPro" id="IPR031157">
    <property type="entry name" value="G_TR_CS"/>
</dbReference>
<evidence type="ECO:0000256" key="7">
    <source>
        <dbReference type="HAMAP-Rule" id="MF_03061"/>
    </source>
</evidence>
<dbReference type="Pfam" id="PF00679">
    <property type="entry name" value="EFG_C"/>
    <property type="match status" value="1"/>
</dbReference>
<reference evidence="11" key="1">
    <citation type="journal article" date="2006" name="PLoS Biol.">
        <title>Macronuclear genome sequence of the ciliate Tetrahymena thermophila, a model eukaryote.</title>
        <authorList>
            <person name="Eisen J.A."/>
            <person name="Coyne R.S."/>
            <person name="Wu M."/>
            <person name="Wu D."/>
            <person name="Thiagarajan M."/>
            <person name="Wortman J.R."/>
            <person name="Badger J.H."/>
            <person name="Ren Q."/>
            <person name="Amedeo P."/>
            <person name="Jones K.M."/>
            <person name="Tallon L.J."/>
            <person name="Delcher A.L."/>
            <person name="Salzberg S.L."/>
            <person name="Silva J.C."/>
            <person name="Haas B.J."/>
            <person name="Majoros W.H."/>
            <person name="Farzad M."/>
            <person name="Carlton J.M."/>
            <person name="Smith R.K. Jr."/>
            <person name="Garg J."/>
            <person name="Pearlman R.E."/>
            <person name="Karrer K.M."/>
            <person name="Sun L."/>
            <person name="Manning G."/>
            <person name="Elde N.C."/>
            <person name="Turkewitz A.P."/>
            <person name="Asai D.J."/>
            <person name="Wilkes D.E."/>
            <person name="Wang Y."/>
            <person name="Cai H."/>
            <person name="Collins K."/>
            <person name="Stewart B.A."/>
            <person name="Lee S.R."/>
            <person name="Wilamowska K."/>
            <person name="Weinberg Z."/>
            <person name="Ruzzo W.L."/>
            <person name="Wloga D."/>
            <person name="Gaertig J."/>
            <person name="Frankel J."/>
            <person name="Tsao C.-C."/>
            <person name="Gorovsky M.A."/>
            <person name="Keeling P.J."/>
            <person name="Waller R.F."/>
            <person name="Patron N.J."/>
            <person name="Cherry J.M."/>
            <person name="Stover N.A."/>
            <person name="Krieger C.J."/>
            <person name="del Toro C."/>
            <person name="Ryder H.F."/>
            <person name="Williamson S.C."/>
            <person name="Barbeau R.A."/>
            <person name="Hamilton E.P."/>
            <person name="Orias E."/>
        </authorList>
    </citation>
    <scope>NUCLEOTIDE SEQUENCE [LARGE SCALE GENOMIC DNA]</scope>
    <source>
        <strain evidence="11">SB210</strain>
    </source>
</reference>
<dbReference type="InterPro" id="IPR014721">
    <property type="entry name" value="Ribsml_uS5_D2-typ_fold_subgr"/>
</dbReference>
<feature type="binding site" evidence="7">
    <location>
        <begin position="171"/>
        <end position="174"/>
    </location>
    <ligand>
        <name>GTP</name>
        <dbReference type="ChEBI" id="CHEBI:37565"/>
    </ligand>
</feature>
<name>Q22AK9_TETTS</name>
<dbReference type="InterPro" id="IPR027417">
    <property type="entry name" value="P-loop_NTPase"/>
</dbReference>
<evidence type="ECO:0000256" key="4">
    <source>
        <dbReference type="ARBA" id="ARBA00022768"/>
    </source>
</evidence>
<dbReference type="Pfam" id="PF03764">
    <property type="entry name" value="EFG_IV"/>
    <property type="match status" value="1"/>
</dbReference>
<dbReference type="InterPro" id="IPR000640">
    <property type="entry name" value="EFG_V-like"/>
</dbReference>
<dbReference type="SUPFAM" id="SSF50447">
    <property type="entry name" value="Translation proteins"/>
    <property type="match status" value="1"/>
</dbReference>
<feature type="compositionally biased region" description="Basic residues" evidence="8">
    <location>
        <begin position="733"/>
        <end position="743"/>
    </location>
</feature>
<keyword evidence="6 7" id="KW-0342">GTP-binding</keyword>
<dbReference type="InterPro" id="IPR020568">
    <property type="entry name" value="Ribosomal_Su5_D2-typ_SF"/>
</dbReference>